<protein>
    <submittedName>
        <fullName evidence="2">Uncharacterized protein</fullName>
    </submittedName>
</protein>
<keyword evidence="1" id="KW-0175">Coiled coil</keyword>
<evidence type="ECO:0000313" key="2">
    <source>
        <dbReference type="EMBL" id="KAK9266792.1"/>
    </source>
</evidence>
<accession>A0AAP0N567</accession>
<name>A0AAP0N567_LIQFO</name>
<proteinExistence type="predicted"/>
<dbReference type="Proteomes" id="UP001415857">
    <property type="component" value="Unassembled WGS sequence"/>
</dbReference>
<organism evidence="2 3">
    <name type="scientific">Liquidambar formosana</name>
    <name type="common">Formosan gum</name>
    <dbReference type="NCBI Taxonomy" id="63359"/>
    <lineage>
        <taxon>Eukaryota</taxon>
        <taxon>Viridiplantae</taxon>
        <taxon>Streptophyta</taxon>
        <taxon>Embryophyta</taxon>
        <taxon>Tracheophyta</taxon>
        <taxon>Spermatophyta</taxon>
        <taxon>Magnoliopsida</taxon>
        <taxon>eudicotyledons</taxon>
        <taxon>Gunneridae</taxon>
        <taxon>Pentapetalae</taxon>
        <taxon>Saxifragales</taxon>
        <taxon>Altingiaceae</taxon>
        <taxon>Liquidambar</taxon>
    </lineage>
</organism>
<comment type="caution">
    <text evidence="2">The sequence shown here is derived from an EMBL/GenBank/DDBJ whole genome shotgun (WGS) entry which is preliminary data.</text>
</comment>
<reference evidence="2 3" key="1">
    <citation type="journal article" date="2024" name="Plant J.">
        <title>Genome sequences and population genomics reveal climatic adaptation and genomic divergence between two closely related sweetgum species.</title>
        <authorList>
            <person name="Xu W.Q."/>
            <person name="Ren C.Q."/>
            <person name="Zhang X.Y."/>
            <person name="Comes H.P."/>
            <person name="Liu X.H."/>
            <person name="Li Y.G."/>
            <person name="Kettle C.J."/>
            <person name="Jalonen R."/>
            <person name="Gaisberger H."/>
            <person name="Ma Y.Z."/>
            <person name="Qiu Y.X."/>
        </authorList>
    </citation>
    <scope>NUCLEOTIDE SEQUENCE [LARGE SCALE GENOMIC DNA]</scope>
    <source>
        <strain evidence="2">Hangzhou</strain>
    </source>
</reference>
<dbReference type="EMBL" id="JBBPBK010000059">
    <property type="protein sequence ID" value="KAK9266792.1"/>
    <property type="molecule type" value="Genomic_DNA"/>
</dbReference>
<evidence type="ECO:0000313" key="3">
    <source>
        <dbReference type="Proteomes" id="UP001415857"/>
    </source>
</evidence>
<sequence length="179" mass="20678">MALASFGSYLQLRSRRLEKQLALVAGHDSKRQRRRMVTSGLVGCLNKEGQSTKEKEATQKVEGMEEEIQEVNNNNNIDGVLKLLLENRFWSLKVEKGSLSHVVYFLRKLGKRKKIEKKRKTVKLDYLRIVAKKHCLTTDFFTNMLPTPSQLSNHLAIDRFLLAFSLSIFFKVYNDIFVA</sequence>
<gene>
    <name evidence="2" type="ORF">L1049_012524</name>
</gene>
<keyword evidence="3" id="KW-1185">Reference proteome</keyword>
<feature type="coiled-coil region" evidence="1">
    <location>
        <begin position="47"/>
        <end position="74"/>
    </location>
</feature>
<evidence type="ECO:0000256" key="1">
    <source>
        <dbReference type="SAM" id="Coils"/>
    </source>
</evidence>
<dbReference type="AlphaFoldDB" id="A0AAP0N567"/>